<comment type="catalytic activity">
    <reaction evidence="16">
        <text>a 3-O-[N-acetyl-alpha-D-galactosaminyl]-L-threonyl-[protein] + CMP-N-acetyl-beta-neuraminate = a 3-O-[N-acetyl-alpha-neuraminosyl-(2-&gt;6)-N-acetyl-alpha-D-galactosaminyl]-L-threonyl-[protein] + CMP + H(+)</text>
        <dbReference type="Rhea" id="RHEA:81643"/>
        <dbReference type="Rhea" id="RHEA-COMP:11689"/>
        <dbReference type="Rhea" id="RHEA-COMP:19720"/>
        <dbReference type="ChEBI" id="CHEBI:15378"/>
        <dbReference type="ChEBI" id="CHEBI:57812"/>
        <dbReference type="ChEBI" id="CHEBI:60377"/>
        <dbReference type="ChEBI" id="CHEBI:87075"/>
        <dbReference type="ChEBI" id="CHEBI:231970"/>
    </reaction>
    <physiologicalReaction direction="left-to-right" evidence="16">
        <dbReference type="Rhea" id="RHEA:81644"/>
    </physiologicalReaction>
</comment>
<evidence type="ECO:0000313" key="20">
    <source>
        <dbReference type="Proteomes" id="UP001152803"/>
    </source>
</evidence>
<evidence type="ECO:0000256" key="18">
    <source>
        <dbReference type="SAM" id="Phobius"/>
    </source>
</evidence>
<dbReference type="GO" id="GO:0001665">
    <property type="term" value="F:alpha-N-acetylgalactosaminide alpha-2,6-sialyltransferase activity"/>
    <property type="evidence" value="ECO:0007669"/>
    <property type="project" value="UniProtKB-EC"/>
</dbReference>
<evidence type="ECO:0000256" key="12">
    <source>
        <dbReference type="ARBA" id="ARBA00023180"/>
    </source>
</evidence>
<dbReference type="EC" id="2.4.3.3" evidence="14"/>
<comment type="catalytic activity">
    <reaction evidence="15">
        <text>a 3-O-[N-acetyl-alpha-neuraminyl-(2-&gt;3)-beta-D-galactosyl-(1-&gt;3)-N-acetyl-alpha-D-galactosaminyl]-L-threonyl-[protein] + CMP-N-acetyl-beta-neuraminate = a 3-O-{alpha-Neu5Ac-(2-&gt;3)-beta-D-Gal-(1-&gt;3)-[alpha-Neu5Ac-(2-&gt;6)]-alpha-D-GalNAc}-L-threonyl-[protein] + CMP + H(+)</text>
        <dbReference type="Rhea" id="RHEA:81659"/>
        <dbReference type="Rhea" id="RHEA-COMP:14417"/>
        <dbReference type="Rhea" id="RHEA-COMP:16763"/>
        <dbReference type="ChEBI" id="CHEBI:15378"/>
        <dbReference type="ChEBI" id="CHEBI:57812"/>
        <dbReference type="ChEBI" id="CHEBI:60377"/>
        <dbReference type="ChEBI" id="CHEBI:139598"/>
        <dbReference type="ChEBI" id="CHEBI:156398"/>
    </reaction>
    <physiologicalReaction direction="left-to-right" evidence="15">
        <dbReference type="Rhea" id="RHEA:81660"/>
    </physiologicalReaction>
</comment>
<dbReference type="InterPro" id="IPR038578">
    <property type="entry name" value="GT29-like_sf"/>
</dbReference>
<reference evidence="19" key="1">
    <citation type="journal article" date="2023" name="Science">
        <title>Genome structures resolve the early diversification of teleost fishes.</title>
        <authorList>
            <person name="Parey E."/>
            <person name="Louis A."/>
            <person name="Montfort J."/>
            <person name="Bouchez O."/>
            <person name="Roques C."/>
            <person name="Iampietro C."/>
            <person name="Lluch J."/>
            <person name="Castinel A."/>
            <person name="Donnadieu C."/>
            <person name="Desvignes T."/>
            <person name="Floi Bucao C."/>
            <person name="Jouanno E."/>
            <person name="Wen M."/>
            <person name="Mejri S."/>
            <person name="Dirks R."/>
            <person name="Jansen H."/>
            <person name="Henkel C."/>
            <person name="Chen W.J."/>
            <person name="Zahm M."/>
            <person name="Cabau C."/>
            <person name="Klopp C."/>
            <person name="Thompson A.W."/>
            <person name="Robinson-Rechavi M."/>
            <person name="Braasch I."/>
            <person name="Lecointre G."/>
            <person name="Bobe J."/>
            <person name="Postlethwait J.H."/>
            <person name="Berthelot C."/>
            <person name="Roest Crollius H."/>
            <person name="Guiguen Y."/>
        </authorList>
    </citation>
    <scope>NUCLEOTIDE SEQUENCE</scope>
    <source>
        <strain evidence="19">Concon-B</strain>
    </source>
</reference>
<evidence type="ECO:0000256" key="6">
    <source>
        <dbReference type="ARBA" id="ARBA00022692"/>
    </source>
</evidence>
<dbReference type="Proteomes" id="UP001152803">
    <property type="component" value="Unassembled WGS sequence"/>
</dbReference>
<keyword evidence="7" id="KW-0735">Signal-anchor</keyword>
<dbReference type="OrthoDB" id="10264956at2759"/>
<dbReference type="InterPro" id="IPR012163">
    <property type="entry name" value="Sialyl_trans"/>
</dbReference>
<dbReference type="AlphaFoldDB" id="A0A9Q1HQ32"/>
<evidence type="ECO:0000256" key="14">
    <source>
        <dbReference type="ARBA" id="ARBA00039109"/>
    </source>
</evidence>
<evidence type="ECO:0000256" key="13">
    <source>
        <dbReference type="ARBA" id="ARBA00036348"/>
    </source>
</evidence>
<evidence type="ECO:0000256" key="4">
    <source>
        <dbReference type="ARBA" id="ARBA00022676"/>
    </source>
</evidence>
<dbReference type="Gene3D" id="3.90.1480.20">
    <property type="entry name" value="Glycosyl transferase family 29"/>
    <property type="match status" value="1"/>
</dbReference>
<accession>A0A9Q1HQ32</accession>
<evidence type="ECO:0000256" key="17">
    <source>
        <dbReference type="PIRSR" id="PIRSR005557-2"/>
    </source>
</evidence>
<evidence type="ECO:0000256" key="5">
    <source>
        <dbReference type="ARBA" id="ARBA00022679"/>
    </source>
</evidence>
<keyword evidence="4" id="KW-0328">Glycosyltransferase</keyword>
<evidence type="ECO:0000256" key="2">
    <source>
        <dbReference type="ARBA" id="ARBA00004922"/>
    </source>
</evidence>
<evidence type="ECO:0000256" key="1">
    <source>
        <dbReference type="ARBA" id="ARBA00004323"/>
    </source>
</evidence>
<keyword evidence="20" id="KW-1185">Reference proteome</keyword>
<keyword evidence="11" id="KW-1015">Disulfide bond</keyword>
<dbReference type="Pfam" id="PF00777">
    <property type="entry name" value="Glyco_transf_29"/>
    <property type="match status" value="1"/>
</dbReference>
<dbReference type="PANTHER" id="PTHR45941:SF4">
    <property type="entry name" value="ST6 N-ACETYLGALACTOSAMINIDE ALPHA-2,6-SIALYLTRANSFERASE 2"/>
    <property type="match status" value="1"/>
</dbReference>
<dbReference type="GO" id="GO:0000139">
    <property type="term" value="C:Golgi membrane"/>
    <property type="evidence" value="ECO:0007669"/>
    <property type="project" value="UniProtKB-SubCell"/>
</dbReference>
<comment type="similarity">
    <text evidence="3">Belongs to the glycosyltransferase 29 family.</text>
</comment>
<comment type="subcellular location">
    <subcellularLocation>
        <location evidence="1">Golgi apparatus membrane</location>
        <topology evidence="1">Single-pass type II membrane protein</topology>
    </subcellularLocation>
</comment>
<evidence type="ECO:0000256" key="8">
    <source>
        <dbReference type="ARBA" id="ARBA00022989"/>
    </source>
</evidence>
<dbReference type="FunFam" id="3.90.1480.20:FF:000015">
    <property type="entry name" value="Lactosylceramide alpha-2,3-sialyltransferase"/>
    <property type="match status" value="1"/>
</dbReference>
<proteinExistence type="inferred from homology"/>
<keyword evidence="5" id="KW-0808">Transferase</keyword>
<comment type="caution">
    <text evidence="19">The sequence shown here is derived from an EMBL/GenBank/DDBJ whole genome shotgun (WGS) entry which is preliminary data.</text>
</comment>
<evidence type="ECO:0000256" key="16">
    <source>
        <dbReference type="ARBA" id="ARBA00052285"/>
    </source>
</evidence>
<feature type="disulfide bond" evidence="17">
    <location>
        <begin position="176"/>
        <end position="338"/>
    </location>
</feature>
<keyword evidence="8 18" id="KW-1133">Transmembrane helix</keyword>
<dbReference type="PIRSF" id="PIRSF005557">
    <property type="entry name" value="Sialyl_trans"/>
    <property type="match status" value="1"/>
</dbReference>
<keyword evidence="12" id="KW-0325">Glycoprotein</keyword>
<dbReference type="PANTHER" id="PTHR45941">
    <property type="entry name" value="ALPHA-N-ACETYLGALACTOSAMINIDE ALPHA-2,6-SIALYLTRANSFERASE 2-LIKE-RELATED"/>
    <property type="match status" value="1"/>
</dbReference>
<evidence type="ECO:0000313" key="19">
    <source>
        <dbReference type="EMBL" id="KAJ8254123.1"/>
    </source>
</evidence>
<dbReference type="InterPro" id="IPR001675">
    <property type="entry name" value="Glyco_trans_29"/>
</dbReference>
<organism evidence="19 20">
    <name type="scientific">Conger conger</name>
    <name type="common">Conger eel</name>
    <name type="synonym">Muraena conger</name>
    <dbReference type="NCBI Taxonomy" id="82655"/>
    <lineage>
        <taxon>Eukaryota</taxon>
        <taxon>Metazoa</taxon>
        <taxon>Chordata</taxon>
        <taxon>Craniata</taxon>
        <taxon>Vertebrata</taxon>
        <taxon>Euteleostomi</taxon>
        <taxon>Actinopterygii</taxon>
        <taxon>Neopterygii</taxon>
        <taxon>Teleostei</taxon>
        <taxon>Anguilliformes</taxon>
        <taxon>Congridae</taxon>
        <taxon>Conger</taxon>
    </lineage>
</organism>
<keyword evidence="6 18" id="KW-0812">Transmembrane</keyword>
<evidence type="ECO:0000256" key="11">
    <source>
        <dbReference type="ARBA" id="ARBA00023157"/>
    </source>
</evidence>
<feature type="transmembrane region" description="Helical" evidence="18">
    <location>
        <begin position="21"/>
        <end position="44"/>
    </location>
</feature>
<keyword evidence="9" id="KW-0333">Golgi apparatus</keyword>
<dbReference type="EMBL" id="JAFJMO010000016">
    <property type="protein sequence ID" value="KAJ8254123.1"/>
    <property type="molecule type" value="Genomic_DNA"/>
</dbReference>
<gene>
    <name evidence="19" type="ORF">COCON_G00207350</name>
</gene>
<comment type="catalytic activity">
    <reaction evidence="13">
        <text>a beta-D-galactosyl-(1-&gt;3)-N-acetyl-alpha-D-galactosaminyl derivative + CMP-N-acetyl-beta-neuraminate = a beta-D-galactosyl-(1-&gt;3)-[N-acetyl-alpha-neuraminyl-(2-&gt;6)]-N-acetyl-alpha-D-galactosaminyl derivative + CMP + H(+)</text>
        <dbReference type="Rhea" id="RHEA:11136"/>
        <dbReference type="ChEBI" id="CHEBI:15378"/>
        <dbReference type="ChEBI" id="CHEBI:57812"/>
        <dbReference type="ChEBI" id="CHEBI:60377"/>
        <dbReference type="ChEBI" id="CHEBI:133470"/>
        <dbReference type="ChEBI" id="CHEBI:140764"/>
        <dbReference type="EC" id="2.4.3.3"/>
    </reaction>
    <physiologicalReaction direction="left-to-right" evidence="13">
        <dbReference type="Rhea" id="RHEA:11137"/>
    </physiologicalReaction>
</comment>
<evidence type="ECO:0000256" key="7">
    <source>
        <dbReference type="ARBA" id="ARBA00022968"/>
    </source>
</evidence>
<comment type="pathway">
    <text evidence="2">Protein modification; protein glycosylation.</text>
</comment>
<evidence type="ECO:0000256" key="3">
    <source>
        <dbReference type="ARBA" id="ARBA00006003"/>
    </source>
</evidence>
<sequence length="396" mass="45449">MIVTPFPPSGVGLLVGTMRGWLQRVLILAIVCLCVLLLADLLSIGKFTLSQSKKGIHKLQQTSSRKTNVTEPSYIGDTYASDEEVSQTSCSDGIRARVSQTKFKMAFLQDIPVLEWIKHVSKAEHMRLQQYPGAHGWRGVSFLDLVDTLSALNTSANRVMFDDWDRRSEKSSCIRCAVIGNGGILNGSMKGKEIDQHHYVFRVNGAVIKGFEKDVGSRTSFYTFSTNTMRNSMGNYRRLGFRGPPKSEETRYIFIPDQSRDYVLLRSVASQTNLGSEKSQPTYFGKNATAMKFKIYHPDFIRYIRNRFLRSNILKGRFRDWYRPTTGAVMLMAAMHTCDQVDAYGFITPDYKKYSDHYYDKSYKKVVFYVNHDMRMELKLWQQLHEAGLINLYMRN</sequence>
<evidence type="ECO:0000256" key="10">
    <source>
        <dbReference type="ARBA" id="ARBA00023136"/>
    </source>
</evidence>
<protein>
    <recommendedName>
        <fullName evidence="14">alpha-N-acetylgalactosaminide alpha-2,6-sialyltransferase</fullName>
        <ecNumber evidence="14">2.4.3.3</ecNumber>
    </recommendedName>
</protein>
<name>A0A9Q1HQ32_CONCO</name>
<keyword evidence="10 18" id="KW-0472">Membrane</keyword>
<evidence type="ECO:0000256" key="15">
    <source>
        <dbReference type="ARBA" id="ARBA00050664"/>
    </source>
</evidence>
<evidence type="ECO:0000256" key="9">
    <source>
        <dbReference type="ARBA" id="ARBA00023034"/>
    </source>
</evidence>